<dbReference type="Gene3D" id="3.10.450.700">
    <property type="match status" value="1"/>
</dbReference>
<gene>
    <name evidence="4" type="ORF">IPO85_10900</name>
</gene>
<name>A0A9D7XDI9_9BACT</name>
<dbReference type="GO" id="GO:0032422">
    <property type="term" value="F:purine-rich negative regulatory element binding"/>
    <property type="evidence" value="ECO:0007669"/>
    <property type="project" value="InterPro"/>
</dbReference>
<accession>A0A9D7XDI9</accession>
<evidence type="ECO:0000256" key="1">
    <source>
        <dbReference type="ARBA" id="ARBA00009251"/>
    </source>
</evidence>
<organism evidence="4 5">
    <name type="scientific">Candidatus Defluviibacterium haderslevense</name>
    <dbReference type="NCBI Taxonomy" id="2981993"/>
    <lineage>
        <taxon>Bacteria</taxon>
        <taxon>Pseudomonadati</taxon>
        <taxon>Bacteroidota</taxon>
        <taxon>Saprospiria</taxon>
        <taxon>Saprospirales</taxon>
        <taxon>Saprospiraceae</taxon>
        <taxon>Candidatus Defluviibacterium</taxon>
    </lineage>
</organism>
<keyword evidence="2" id="KW-0238">DNA-binding</keyword>
<sequence length="111" mass="13372">MEKDKNQDSIYTNKMRAGSRRTYFFDVRQTKGKDYYVSITESSKRSDGEGYDRHKLFIYKEDFNRFLECLQETINEVKNNLLPDFDYDTFSRKDTDESSEQTNKQEDTLSW</sequence>
<dbReference type="EMBL" id="JADKFW010000007">
    <property type="protein sequence ID" value="MBK9717999.1"/>
    <property type="molecule type" value="Genomic_DNA"/>
</dbReference>
<feature type="region of interest" description="Disordered" evidence="3">
    <location>
        <begin position="91"/>
        <end position="111"/>
    </location>
</feature>
<comment type="caution">
    <text evidence="4">The sequence shown here is derived from an EMBL/GenBank/DDBJ whole genome shotgun (WGS) entry which is preliminary data.</text>
</comment>
<dbReference type="AlphaFoldDB" id="A0A9D7XDI9"/>
<reference evidence="4 5" key="1">
    <citation type="submission" date="2020-10" db="EMBL/GenBank/DDBJ databases">
        <title>Connecting structure to function with the recovery of over 1000 high-quality activated sludge metagenome-assembled genomes encoding full-length rRNA genes using long-read sequencing.</title>
        <authorList>
            <person name="Singleton C.M."/>
            <person name="Petriglieri F."/>
            <person name="Kristensen J.M."/>
            <person name="Kirkegaard R.H."/>
            <person name="Michaelsen T.Y."/>
            <person name="Andersen M.H."/>
            <person name="Karst S.M."/>
            <person name="Dueholm M.S."/>
            <person name="Nielsen P.H."/>
            <person name="Albertsen M."/>
        </authorList>
    </citation>
    <scope>NUCLEOTIDE SEQUENCE [LARGE SCALE GENOMIC DNA]</scope>
    <source>
        <strain evidence="4">Ribe_18-Q3-R11-54_BAT3C.373</strain>
    </source>
</reference>
<dbReference type="Pfam" id="PF11680">
    <property type="entry name" value="DUF3276"/>
    <property type="match status" value="1"/>
</dbReference>
<dbReference type="Proteomes" id="UP000808349">
    <property type="component" value="Unassembled WGS sequence"/>
</dbReference>
<comment type="similarity">
    <text evidence="1">Belongs to the PUR DNA-binding protein family.</text>
</comment>
<evidence type="ECO:0000313" key="4">
    <source>
        <dbReference type="EMBL" id="MBK9717999.1"/>
    </source>
</evidence>
<dbReference type="InterPro" id="IPR006628">
    <property type="entry name" value="PUR-bd_fam"/>
</dbReference>
<protein>
    <submittedName>
        <fullName evidence="4">DUF3276 family protein</fullName>
    </submittedName>
</protein>
<evidence type="ECO:0000256" key="2">
    <source>
        <dbReference type="ARBA" id="ARBA00023125"/>
    </source>
</evidence>
<dbReference type="GO" id="GO:0000977">
    <property type="term" value="F:RNA polymerase II transcription regulatory region sequence-specific DNA binding"/>
    <property type="evidence" value="ECO:0007669"/>
    <property type="project" value="InterPro"/>
</dbReference>
<evidence type="ECO:0000256" key="3">
    <source>
        <dbReference type="SAM" id="MobiDB-lite"/>
    </source>
</evidence>
<dbReference type="SMART" id="SM00712">
    <property type="entry name" value="PUR"/>
    <property type="match status" value="1"/>
</dbReference>
<proteinExistence type="inferred from homology"/>
<evidence type="ECO:0000313" key="5">
    <source>
        <dbReference type="Proteomes" id="UP000808349"/>
    </source>
</evidence>